<gene>
    <name evidence="1" type="ORF">SAMN02745178_00708</name>
</gene>
<dbReference type="EMBL" id="FUYF01000003">
    <property type="protein sequence ID" value="SKA77819.1"/>
    <property type="molecule type" value="Genomic_DNA"/>
</dbReference>
<dbReference type="InterPro" id="IPR013321">
    <property type="entry name" value="Arc_rbn_hlx_hlx"/>
</dbReference>
<evidence type="ECO:0000313" key="1">
    <source>
        <dbReference type="EMBL" id="SKA77819.1"/>
    </source>
</evidence>
<proteinExistence type="predicted"/>
<dbReference type="AlphaFoldDB" id="A0A1T4WKV4"/>
<dbReference type="Proteomes" id="UP000190286">
    <property type="component" value="Unassembled WGS sequence"/>
</dbReference>
<organism evidence="1 2">
    <name type="scientific">Gemmiger formicilis</name>
    <dbReference type="NCBI Taxonomy" id="745368"/>
    <lineage>
        <taxon>Bacteria</taxon>
        <taxon>Bacillati</taxon>
        <taxon>Bacillota</taxon>
        <taxon>Clostridia</taxon>
        <taxon>Eubacteriales</taxon>
        <taxon>Gemmiger</taxon>
    </lineage>
</organism>
<dbReference type="STRING" id="745368.SAMN02745178_00708"/>
<accession>A0A1T4WKV4</accession>
<dbReference type="GeneID" id="93337195"/>
<dbReference type="Gene3D" id="1.10.1220.10">
    <property type="entry name" value="Met repressor-like"/>
    <property type="match status" value="1"/>
</dbReference>
<dbReference type="OrthoDB" id="1824311at2"/>
<dbReference type="GO" id="GO:0006355">
    <property type="term" value="P:regulation of DNA-templated transcription"/>
    <property type="evidence" value="ECO:0007669"/>
    <property type="project" value="InterPro"/>
</dbReference>
<dbReference type="RefSeq" id="WP_078783709.1">
    <property type="nucleotide sequence ID" value="NZ_DBEWUX010000042.1"/>
</dbReference>
<name>A0A1T4WKV4_9FIRM</name>
<keyword evidence="2" id="KW-1185">Reference proteome</keyword>
<evidence type="ECO:0000313" key="2">
    <source>
        <dbReference type="Proteomes" id="UP000190286"/>
    </source>
</evidence>
<sequence>MGTARTKANNKWNAKAYDRVNLVLKKDTSPTKDEVQAAADAEGVSLNAYIVAAISQQLNKEKP</sequence>
<protein>
    <recommendedName>
        <fullName evidence="3">HicB family protein</fullName>
    </recommendedName>
</protein>
<dbReference type="InterPro" id="IPR010985">
    <property type="entry name" value="Ribbon_hlx_hlx"/>
</dbReference>
<reference evidence="1 2" key="1">
    <citation type="submission" date="2017-02" db="EMBL/GenBank/DDBJ databases">
        <authorList>
            <person name="Peterson S.W."/>
        </authorList>
    </citation>
    <scope>NUCLEOTIDE SEQUENCE [LARGE SCALE GENOMIC DNA]</scope>
    <source>
        <strain evidence="1 2">ATCC 27749</strain>
    </source>
</reference>
<dbReference type="SUPFAM" id="SSF47598">
    <property type="entry name" value="Ribbon-helix-helix"/>
    <property type="match status" value="1"/>
</dbReference>
<evidence type="ECO:0008006" key="3">
    <source>
        <dbReference type="Google" id="ProtNLM"/>
    </source>
</evidence>